<comment type="caution">
    <text evidence="1">The sequence shown here is derived from an EMBL/GenBank/DDBJ whole genome shotgun (WGS) entry which is preliminary data.</text>
</comment>
<proteinExistence type="predicted"/>
<evidence type="ECO:0000313" key="1">
    <source>
        <dbReference type="EMBL" id="KAI2383818.1"/>
    </source>
</evidence>
<accession>A0ACB8USG1</accession>
<protein>
    <submittedName>
        <fullName evidence="1">Uncharacterized protein</fullName>
    </submittedName>
</protein>
<sequence>MFSQLSSLVPSLKSYTRQSKEHTVNIAPAEIYDVETAREKSARALKHLLKLNHANFSLLYNGLMLYNHIPHLLSTAYLFGADHEHLNRLYESESAELEPWADSPGEIGDDDWRDFLGKRDYQRAFLDFFEDEVVRCGYDWKGVLEKYLFSRKTPLINCAVSGFGHPLLHLGYAYEMNSREVAMEALSMIAACYSNTHEYLDDPTYLQSASMYKTNSLLEIIGQVRSDRSLNGAFEEASASNFGKLLETHESLLLQHWAAWDITDATEQFEDIQRLATALLVNSGGKSHDFFFVQLLTTTHAIRVILPVIPAQYHISLLRQWWLLALGVYIAELRPEVSASSVDEIENYDLGGRDWAWVTQHALRDTAPISMHYTKSLRTLIEAGKTWKYHDGYYLRAAVKFIDEFKGWSGLD</sequence>
<organism evidence="1">
    <name type="scientific">Ophidiomyces ophidiicola</name>
    <dbReference type="NCBI Taxonomy" id="1387563"/>
    <lineage>
        <taxon>Eukaryota</taxon>
        <taxon>Fungi</taxon>
        <taxon>Dikarya</taxon>
        <taxon>Ascomycota</taxon>
        <taxon>Pezizomycotina</taxon>
        <taxon>Eurotiomycetes</taxon>
        <taxon>Eurotiomycetidae</taxon>
        <taxon>Onygenales</taxon>
        <taxon>Onygenaceae</taxon>
        <taxon>Ophidiomyces</taxon>
    </lineage>
</organism>
<dbReference type="EMBL" id="JALBCA010000083">
    <property type="protein sequence ID" value="KAI2383818.1"/>
    <property type="molecule type" value="Genomic_DNA"/>
</dbReference>
<reference evidence="1" key="1">
    <citation type="journal article" date="2022" name="bioRxiv">
        <title>Population genetic analysis of Ophidiomyces ophidiicola, the causative agent of snake fungal disease, indicates recent introductions to the USA.</title>
        <authorList>
            <person name="Ladner J.T."/>
            <person name="Palmer J.M."/>
            <person name="Ettinger C.L."/>
            <person name="Stajich J.E."/>
            <person name="Farrell T.M."/>
            <person name="Glorioso B.M."/>
            <person name="Lawson B."/>
            <person name="Price S.J."/>
            <person name="Stengle A.G."/>
            <person name="Grear D.A."/>
            <person name="Lorch J.M."/>
        </authorList>
    </citation>
    <scope>NUCLEOTIDE SEQUENCE</scope>
    <source>
        <strain evidence="1">NWHC 24266-5</strain>
    </source>
</reference>
<name>A0ACB8USG1_9EURO</name>
<gene>
    <name evidence="1" type="ORF">LOY88_005008</name>
</gene>